<evidence type="ECO:0000313" key="2">
    <source>
        <dbReference type="Proteomes" id="UP000181661"/>
    </source>
</evidence>
<dbReference type="EMBL" id="MDDR01000057">
    <property type="protein sequence ID" value="OIN45465.1"/>
    <property type="molecule type" value="Genomic_DNA"/>
</dbReference>
<gene>
    <name evidence="1" type="ORF">BFL40_28500</name>
</gene>
<proteinExistence type="predicted"/>
<dbReference type="Proteomes" id="UP000181661">
    <property type="component" value="Unassembled WGS sequence"/>
</dbReference>
<protein>
    <submittedName>
        <fullName evidence="1">Uncharacterized protein</fullName>
    </submittedName>
</protein>
<accession>A0A1S2UGR8</accession>
<evidence type="ECO:0000313" key="1">
    <source>
        <dbReference type="EMBL" id="OIN45465.1"/>
    </source>
</evidence>
<sequence length="118" mass="12851">MLFAWDLSECFSCGEGSCRYLLDLPLVAGVDLLTDLIDVNTALGQCFAQNLQAECIPLVGAGLLANAVGQLAHLKLTSRFREQARSHIFDLQGARGIFFRGKKTPRTGRGVIFERHGG</sequence>
<comment type="caution">
    <text evidence="1">The sequence shown here is derived from an EMBL/GenBank/DDBJ whole genome shotgun (WGS) entry which is preliminary data.</text>
</comment>
<reference evidence="1 2" key="1">
    <citation type="submission" date="2016-08" db="EMBL/GenBank/DDBJ databases">
        <title>Draft genome sequence of Pseudomonas costantinii LMG 22119, type strain isolated from cultivated mushroom (Agaricus bisporus) sporophores.</title>
        <authorList>
            <person name="Tambong J.T."/>
        </authorList>
    </citation>
    <scope>NUCLEOTIDE SEQUENCE [LARGE SCALE GENOMIC DNA]</scope>
    <source>
        <strain evidence="1 2">LMG 22119</strain>
    </source>
</reference>
<dbReference type="AlphaFoldDB" id="A0A1S2UGR8"/>
<name>A0A1S2UGR8_9PSED</name>
<organism evidence="1 2">
    <name type="scientific">Pseudomonas costantinii</name>
    <dbReference type="NCBI Taxonomy" id="168469"/>
    <lineage>
        <taxon>Bacteria</taxon>
        <taxon>Pseudomonadati</taxon>
        <taxon>Pseudomonadota</taxon>
        <taxon>Gammaproteobacteria</taxon>
        <taxon>Pseudomonadales</taxon>
        <taxon>Pseudomonadaceae</taxon>
        <taxon>Pseudomonas</taxon>
    </lineage>
</organism>